<accession>A0ACB8LZU2</accession>
<keyword evidence="2" id="KW-1185">Reference proteome</keyword>
<evidence type="ECO:0000313" key="1">
    <source>
        <dbReference type="EMBL" id="KAH9778890.1"/>
    </source>
</evidence>
<proteinExistence type="predicted"/>
<keyword evidence="1" id="KW-0418">Kinase</keyword>
<keyword evidence="1" id="KW-0808">Transferase</keyword>
<protein>
    <submittedName>
        <fullName evidence="1">Protein kinase domain-containing protein</fullName>
    </submittedName>
</protein>
<dbReference type="EMBL" id="CM039172">
    <property type="protein sequence ID" value="KAH9778890.1"/>
    <property type="molecule type" value="Genomic_DNA"/>
</dbReference>
<dbReference type="Proteomes" id="UP000829398">
    <property type="component" value="Chromosome 3"/>
</dbReference>
<name>A0ACB8LZU2_CITSI</name>
<comment type="caution">
    <text evidence="1">The sequence shown here is derived from an EMBL/GenBank/DDBJ whole genome shotgun (WGS) entry which is preliminary data.</text>
</comment>
<sequence>MLVLQYLIASLAMTTLNDLTTDQSSLLAFKAHAFDYRSALANNWSISYPICSWAGISCGSRHQRVTALNLSDMGLGGTIPLHFGNLSFLVSLDISENNFHGHLPKELGQLRRLRVMSLAYNKLSGSFPSWIGVLSKLRILRLDYNNFTGPIPNSLFNLSRLEMLRAEFNIIGGTIPSRIGNLRKLVNLGLWSCNLQGQIPTEIGSLQNLKNLDLADNKLSGLIPPTIFNISTMRILTLESNQLSGRLPSTIGHSLRNIEYLALSTNNLIGKIPNSITNATKLIGLDLGFNSFSGHIPNTFGNLRHLSVLNVMMNNLTTESSSADQWSFLSSLTNCRNLSNLALASNPLGGILPQLIGNFSASLQNIYAFELGFNDLNGTIPTSIGTLQQLQGFYVPENNLQGYVPHDLCHLERLNILNLSGNKLSGHIPPCLASLTSLRELHLGSNKLSSSIPSSLWSLEYILMINLSSNSLNDSLPSNIQKLKVLRVLDLSRNQLSGDIPSTIGALVDLEILSLASNQFQGPIPESVGSLISLESLDLSGNNLSGKIPKSLETLSHLKQFNGSFKNLSVESFFKNYALCGPPKLRVPPCKQGDSKSTKNVALIVLKYILPPIVSSVLIVIIIIMYIRCRKRSTKKSDHEDFLPLATWRRTSYLDIQRATDEFNECNLLGTGSFGSVYKGTISNGTYVAIKIFNLQLERAFRSFDSECEVLRNVRHRNLIKIISSCSNPDFKALVLEFMPNGSLEKWLYSHNYFLDILERLNIMIDVGSALEYLRHGHSSAPIIHCDLKPTNILLDENMYGSEGIVSAKCDVYSYGVLLMETFTRKRPTDEMFTGEMSLRRWVKESLPHRLSEVVDTNLVREEQAFSAKMDCLLSIMDLALDCCMESPDKRMHMTDAAAKLKKIKVKFLDDVAASS</sequence>
<reference evidence="2" key="1">
    <citation type="journal article" date="2023" name="Hortic. Res.">
        <title>A chromosome-level phased genome enabling allele-level studies in sweet orange: a case study on citrus Huanglongbing tolerance.</title>
        <authorList>
            <person name="Wu B."/>
            <person name="Yu Q."/>
            <person name="Deng Z."/>
            <person name="Duan Y."/>
            <person name="Luo F."/>
            <person name="Gmitter F. Jr."/>
        </authorList>
    </citation>
    <scope>NUCLEOTIDE SEQUENCE [LARGE SCALE GENOMIC DNA]</scope>
    <source>
        <strain evidence="2">cv. Valencia</strain>
    </source>
</reference>
<organism evidence="1 2">
    <name type="scientific">Citrus sinensis</name>
    <name type="common">Sweet orange</name>
    <name type="synonym">Citrus aurantium var. sinensis</name>
    <dbReference type="NCBI Taxonomy" id="2711"/>
    <lineage>
        <taxon>Eukaryota</taxon>
        <taxon>Viridiplantae</taxon>
        <taxon>Streptophyta</taxon>
        <taxon>Embryophyta</taxon>
        <taxon>Tracheophyta</taxon>
        <taxon>Spermatophyta</taxon>
        <taxon>Magnoliopsida</taxon>
        <taxon>eudicotyledons</taxon>
        <taxon>Gunneridae</taxon>
        <taxon>Pentapetalae</taxon>
        <taxon>rosids</taxon>
        <taxon>malvids</taxon>
        <taxon>Sapindales</taxon>
        <taxon>Rutaceae</taxon>
        <taxon>Aurantioideae</taxon>
        <taxon>Citrus</taxon>
    </lineage>
</organism>
<gene>
    <name evidence="1" type="ORF">KPL71_007507</name>
</gene>
<evidence type="ECO:0000313" key="2">
    <source>
        <dbReference type="Proteomes" id="UP000829398"/>
    </source>
</evidence>